<evidence type="ECO:0000313" key="3">
    <source>
        <dbReference type="EMBL" id="TDU42625.1"/>
    </source>
</evidence>
<dbReference type="Gene3D" id="2.60.40.10">
    <property type="entry name" value="Immunoglobulins"/>
    <property type="match status" value="3"/>
</dbReference>
<name>A0A4R7Q519_9FLAO</name>
<gene>
    <name evidence="3" type="ORF">BXY82_0018</name>
</gene>
<dbReference type="Proteomes" id="UP000294689">
    <property type="component" value="Unassembled WGS sequence"/>
</dbReference>
<protein>
    <submittedName>
        <fullName evidence="3">HYR domain-containing protein</fullName>
    </submittedName>
</protein>
<dbReference type="PANTHER" id="PTHR24273">
    <property type="entry name" value="FI04643P-RELATED"/>
    <property type="match status" value="1"/>
</dbReference>
<evidence type="ECO:0000313" key="4">
    <source>
        <dbReference type="Proteomes" id="UP000294689"/>
    </source>
</evidence>
<comment type="caution">
    <text evidence="3">The sequence shown here is derived from an EMBL/GenBank/DDBJ whole genome shotgun (WGS) entry which is preliminary data.</text>
</comment>
<dbReference type="AlphaFoldDB" id="A0A4R7Q519"/>
<feature type="non-terminal residue" evidence="3">
    <location>
        <position position="988"/>
    </location>
</feature>
<proteinExistence type="predicted"/>
<keyword evidence="4" id="KW-1185">Reference proteome</keyword>
<reference evidence="3 4" key="1">
    <citation type="submission" date="2019-03" db="EMBL/GenBank/DDBJ databases">
        <title>Genomic Encyclopedia of Archaeal and Bacterial Type Strains, Phase II (KMG-II): from individual species to whole genera.</title>
        <authorList>
            <person name="Goeker M."/>
        </authorList>
    </citation>
    <scope>NUCLEOTIDE SEQUENCE [LARGE SCALE GENOMIC DNA]</scope>
    <source>
        <strain evidence="3 4">DSM 28135</strain>
    </source>
</reference>
<sequence length="988" mass="101626">MNYYSKFLKLALFLLIGQVMLGSSILNNHFFTVNKVPNTYNQNFNYNPKFEALKLGKLTGRNQVSNKPLIIEFSYLYSISDSALKGVLYCTPSITRDVIMPSACERIVSYTPPTSNNPIRHMKLITGLPSGSSFPVGVTTVTYQEYDNLTNNPQSAICTFSVTVKEYIPPTISCIADQTKSSDADFCFYTVIGTEFDPVANDDCGIASLTNSLNGGSTLAGEQIPKGLETITWTVTDKSGNSTTCTFTVTVTDDESPTVTAASDIEEGMDAGVCTASIAIPDATFNDNCSSTLSWAMIGATVASGTGQVGTQTFSSGITTITYTNTDGITTAATDSMTVTVTDDEEPALTPAANQYINLDVGCQITIPDVMGSATDNCTVTITQSPAVGSKVSLVHDGTTTVTVTATDAAGNTDVKNVVLTAKDVTAPVLTADSNQAVNLDADCEITVPDVMGSATDNCTVTITQSPAVGSKVSLVHDGTTTVTVTATDAAGNTDVKNVVLTAKDVTNPVLTVASDDDVNLDADCEITVPDVMGSATDNCTVTITQSPAVGSKVSLVHDGTTTVTVTATDAAGNTDIKNVVLTAKDVTNPVLTVASDDDVNLDADCEITVPDVMGSATDNCTVTITQSPAVGSKVSLVHDGTTTVTVTATDAAGNTDVKNVVLTAKDVTNPVLTVASDDDVNLDAGCEITVPDVMGSATDNCTVTITQSPAVGSKVSLVHDWTTTVTVTATDAAGNTDVKNVVLTAKDVTNPVLTVASDDDVNLDAGCEITVPDVMGSATDNCTVTITQSPAVGSKVSLVHDGTTTVTVTATDAAGNTDVKNVVLTAKDVTAPVLTADSNQAVNLDADCEITVPDVMGSATDNCTVTITQSPAVGSKVSLTHDGTTTVTVTATDAAGNTDVKNVVLTAKDVTNPVLTVASDDDVNLDADCEITVPDVMGSATDNCTVTITQSPAVGSKVSLVHDGTTTVTVTATDAAGNTDIKNVVLT</sequence>
<dbReference type="PROSITE" id="PS50825">
    <property type="entry name" value="HYR"/>
    <property type="match status" value="1"/>
</dbReference>
<dbReference type="EMBL" id="SOBW01000007">
    <property type="protein sequence ID" value="TDU42625.1"/>
    <property type="molecule type" value="Genomic_DNA"/>
</dbReference>
<keyword evidence="1" id="KW-0677">Repeat</keyword>
<accession>A0A4R7Q519</accession>
<dbReference type="Pfam" id="PF02494">
    <property type="entry name" value="HYR"/>
    <property type="match status" value="2"/>
</dbReference>
<evidence type="ECO:0000259" key="2">
    <source>
        <dbReference type="PROSITE" id="PS50825"/>
    </source>
</evidence>
<dbReference type="InterPro" id="IPR013783">
    <property type="entry name" value="Ig-like_fold"/>
</dbReference>
<evidence type="ECO:0000256" key="1">
    <source>
        <dbReference type="ARBA" id="ARBA00022737"/>
    </source>
</evidence>
<dbReference type="InterPro" id="IPR003410">
    <property type="entry name" value="HYR_dom"/>
</dbReference>
<feature type="domain" description="HYR" evidence="2">
    <location>
        <begin position="164"/>
        <end position="253"/>
    </location>
</feature>
<dbReference type="PANTHER" id="PTHR24273:SF32">
    <property type="entry name" value="HYALIN"/>
    <property type="match status" value="1"/>
</dbReference>
<organism evidence="3 4">
    <name type="scientific">Gelidibacter sediminis</name>
    <dbReference type="NCBI Taxonomy" id="1608710"/>
    <lineage>
        <taxon>Bacteria</taxon>
        <taxon>Pseudomonadati</taxon>
        <taxon>Bacteroidota</taxon>
        <taxon>Flavobacteriia</taxon>
        <taxon>Flavobacteriales</taxon>
        <taxon>Flavobacteriaceae</taxon>
        <taxon>Gelidibacter</taxon>
    </lineage>
</organism>